<keyword evidence="3" id="KW-0804">Transcription</keyword>
<keyword evidence="2 4" id="KW-0238">DNA-binding</keyword>
<dbReference type="SMART" id="SM00345">
    <property type="entry name" value="HTH_GNTR"/>
    <property type="match status" value="1"/>
</dbReference>
<dbReference type="InterPro" id="IPR050679">
    <property type="entry name" value="Bact_HTH_transcr_reg"/>
</dbReference>
<dbReference type="InterPro" id="IPR009057">
    <property type="entry name" value="Homeodomain-like_sf"/>
</dbReference>
<dbReference type="OrthoDB" id="4540879at2"/>
<dbReference type="PROSITE" id="PS50949">
    <property type="entry name" value="HTH_GNTR"/>
    <property type="match status" value="1"/>
</dbReference>
<dbReference type="InterPro" id="IPR000524">
    <property type="entry name" value="Tscrpt_reg_HTH_GntR"/>
</dbReference>
<dbReference type="Proteomes" id="UP000275865">
    <property type="component" value="Unassembled WGS sequence"/>
</dbReference>
<dbReference type="SUPFAM" id="SSF46689">
    <property type="entry name" value="Homeodomain-like"/>
    <property type="match status" value="1"/>
</dbReference>
<gene>
    <name evidence="9" type="ORF">D7044_23935</name>
    <name evidence="8" type="ORF">D7147_25470</name>
</gene>
<feature type="region of interest" description="Disordered" evidence="5">
    <location>
        <begin position="1"/>
        <end position="38"/>
    </location>
</feature>
<evidence type="ECO:0000313" key="11">
    <source>
        <dbReference type="Proteomes" id="UP000275865"/>
    </source>
</evidence>
<dbReference type="PANTHER" id="PTHR44846">
    <property type="entry name" value="MANNOSYL-D-GLYCERATE TRANSPORT/METABOLISM SYSTEM REPRESSOR MNGR-RELATED"/>
    <property type="match status" value="1"/>
</dbReference>
<dbReference type="Gene3D" id="1.10.10.60">
    <property type="entry name" value="Homeodomain-like"/>
    <property type="match status" value="1"/>
</dbReference>
<dbReference type="GO" id="GO:0003700">
    <property type="term" value="F:DNA-binding transcription factor activity"/>
    <property type="evidence" value="ECO:0007669"/>
    <property type="project" value="InterPro"/>
</dbReference>
<evidence type="ECO:0000259" key="7">
    <source>
        <dbReference type="PROSITE" id="PS50977"/>
    </source>
</evidence>
<feature type="DNA-binding region" description="H-T-H motif" evidence="4">
    <location>
        <begin position="226"/>
        <end position="245"/>
    </location>
</feature>
<feature type="domain" description="HTH tetR-type" evidence="7">
    <location>
        <begin position="203"/>
        <end position="263"/>
    </location>
</feature>
<evidence type="ECO:0000256" key="5">
    <source>
        <dbReference type="SAM" id="MobiDB-lite"/>
    </source>
</evidence>
<evidence type="ECO:0000256" key="3">
    <source>
        <dbReference type="ARBA" id="ARBA00023163"/>
    </source>
</evidence>
<dbReference type="EMBL" id="RAZT01000012">
    <property type="protein sequence ID" value="RKN29285.1"/>
    <property type="molecule type" value="Genomic_DNA"/>
</dbReference>
<dbReference type="CDD" id="cd07377">
    <property type="entry name" value="WHTH_GntR"/>
    <property type="match status" value="1"/>
</dbReference>
<dbReference type="SUPFAM" id="SSF46785">
    <property type="entry name" value="Winged helix' DNA-binding domain"/>
    <property type="match status" value="1"/>
</dbReference>
<dbReference type="InterPro" id="IPR036388">
    <property type="entry name" value="WH-like_DNA-bd_sf"/>
</dbReference>
<dbReference type="GO" id="GO:0045892">
    <property type="term" value="P:negative regulation of DNA-templated transcription"/>
    <property type="evidence" value="ECO:0007669"/>
    <property type="project" value="InterPro"/>
</dbReference>
<dbReference type="InterPro" id="IPR004111">
    <property type="entry name" value="Repressor_TetR_C"/>
</dbReference>
<dbReference type="Pfam" id="PF02909">
    <property type="entry name" value="TetR_C_1"/>
    <property type="match status" value="1"/>
</dbReference>
<evidence type="ECO:0000313" key="10">
    <source>
        <dbReference type="Proteomes" id="UP000271548"/>
    </source>
</evidence>
<sequence length="424" mass="45794">MPRNDRWSAVTVPRTSPWPVRATPDPRSGPVVPAPTAPTETSAATASAVTAHQRFLDLATCRLQNRCVRGTCPGRASVHPPVPSTRALVRPAGRSGRRRGALVQREGDGVTSSEAAPVSARISAELRRRIAAGELRPGDHLPSTRQLVRDWGVAMATASKALAVLRQEGLTETVPGVGTIVAPRRARRSGDSHPGRRVAGDADVFRDRVVRTAITIADVEGLAATTMRRVATELEVATVALYRHVRGREHLVTLMADAAFAAHPLPAKPIGDWRSRLELLCRTQWAMYRRHPWLAHVVSLTRPLLTPHAIAHTEWTMRAVADQGLGPTALIHVAATVANFVRGTAVGLQREAEAEQDTGLTDDEWMHAQSSELAAALRSGRYPILARISARDDVDLTLDSLFDFGLQRMLDGIALLCGVRPGPG</sequence>
<dbReference type="AlphaFoldDB" id="A0A3A9XVK1"/>
<dbReference type="InterPro" id="IPR036271">
    <property type="entry name" value="Tet_transcr_reg_TetR-rel_C_sf"/>
</dbReference>
<dbReference type="InterPro" id="IPR001647">
    <property type="entry name" value="HTH_TetR"/>
</dbReference>
<organism evidence="9 11">
    <name type="scientific">Micromonospora musae</name>
    <dbReference type="NCBI Taxonomy" id="1894970"/>
    <lineage>
        <taxon>Bacteria</taxon>
        <taxon>Bacillati</taxon>
        <taxon>Actinomycetota</taxon>
        <taxon>Actinomycetes</taxon>
        <taxon>Micromonosporales</taxon>
        <taxon>Micromonosporaceae</taxon>
        <taxon>Micromonospora</taxon>
    </lineage>
</organism>
<dbReference type="Pfam" id="PF00392">
    <property type="entry name" value="GntR"/>
    <property type="match status" value="1"/>
</dbReference>
<feature type="domain" description="HTH gntR-type" evidence="6">
    <location>
        <begin position="116"/>
        <end position="184"/>
    </location>
</feature>
<dbReference type="GO" id="GO:0003677">
    <property type="term" value="F:DNA binding"/>
    <property type="evidence" value="ECO:0007669"/>
    <property type="project" value="UniProtKB-UniRule"/>
</dbReference>
<comment type="caution">
    <text evidence="9">The sequence shown here is derived from an EMBL/GenBank/DDBJ whole genome shotgun (WGS) entry which is preliminary data.</text>
</comment>
<dbReference type="Gene3D" id="1.10.357.10">
    <property type="entry name" value="Tetracycline Repressor, domain 2"/>
    <property type="match status" value="1"/>
</dbReference>
<evidence type="ECO:0000256" key="4">
    <source>
        <dbReference type="PROSITE-ProRule" id="PRU00335"/>
    </source>
</evidence>
<evidence type="ECO:0000313" key="8">
    <source>
        <dbReference type="EMBL" id="RKN15835.1"/>
    </source>
</evidence>
<evidence type="ECO:0000256" key="2">
    <source>
        <dbReference type="ARBA" id="ARBA00023125"/>
    </source>
</evidence>
<accession>A0A3A9XVK1</accession>
<feature type="region of interest" description="Disordered" evidence="5">
    <location>
        <begin position="78"/>
        <end position="116"/>
    </location>
</feature>
<dbReference type="Gene3D" id="1.10.10.10">
    <property type="entry name" value="Winged helix-like DNA-binding domain superfamily/Winged helix DNA-binding domain"/>
    <property type="match status" value="1"/>
</dbReference>
<dbReference type="EMBL" id="RAZS01000010">
    <property type="protein sequence ID" value="RKN15835.1"/>
    <property type="molecule type" value="Genomic_DNA"/>
</dbReference>
<keyword evidence="10" id="KW-1185">Reference proteome</keyword>
<name>A0A3A9XVK1_9ACTN</name>
<dbReference type="PROSITE" id="PS50977">
    <property type="entry name" value="HTH_TETR_2"/>
    <property type="match status" value="1"/>
</dbReference>
<keyword evidence="1" id="KW-0805">Transcription regulation</keyword>
<proteinExistence type="predicted"/>
<dbReference type="Proteomes" id="UP000271548">
    <property type="component" value="Unassembled WGS sequence"/>
</dbReference>
<protein>
    <submittedName>
        <fullName evidence="9">GntR family transcriptional regulator</fullName>
    </submittedName>
</protein>
<evidence type="ECO:0000259" key="6">
    <source>
        <dbReference type="PROSITE" id="PS50949"/>
    </source>
</evidence>
<dbReference type="PANTHER" id="PTHR44846:SF17">
    <property type="entry name" value="GNTR-FAMILY TRANSCRIPTIONAL REGULATOR"/>
    <property type="match status" value="1"/>
</dbReference>
<dbReference type="SUPFAM" id="SSF48498">
    <property type="entry name" value="Tetracyclin repressor-like, C-terminal domain"/>
    <property type="match status" value="1"/>
</dbReference>
<dbReference type="InterPro" id="IPR036390">
    <property type="entry name" value="WH_DNA-bd_sf"/>
</dbReference>
<reference evidence="10 11" key="1">
    <citation type="submission" date="2018-09" db="EMBL/GenBank/DDBJ databases">
        <title>Micromonospora sp. nov. MS1-9, isolated from a root of Musa sp.</title>
        <authorList>
            <person name="Kuncharoen N."/>
            <person name="Kudo T."/>
            <person name="Ohkuma M."/>
            <person name="Yuki M."/>
            <person name="Tanasupawat S."/>
        </authorList>
    </citation>
    <scope>NUCLEOTIDE SEQUENCE [LARGE SCALE GENOMIC DNA]</scope>
    <source>
        <strain evidence="9 11">MS1-9</strain>
        <strain evidence="8 10">NGC1-4</strain>
    </source>
</reference>
<evidence type="ECO:0000313" key="9">
    <source>
        <dbReference type="EMBL" id="RKN29285.1"/>
    </source>
</evidence>
<evidence type="ECO:0000256" key="1">
    <source>
        <dbReference type="ARBA" id="ARBA00023015"/>
    </source>
</evidence>